<dbReference type="Pfam" id="PF03871">
    <property type="entry name" value="RNA_pol_Rpb5_N"/>
    <property type="match status" value="1"/>
</dbReference>
<evidence type="ECO:0000256" key="1">
    <source>
        <dbReference type="ARBA" id="ARBA00004123"/>
    </source>
</evidence>
<evidence type="ECO:0000256" key="2">
    <source>
        <dbReference type="ARBA" id="ARBA00023242"/>
    </source>
</evidence>
<accession>A0ABQ7MNB5</accession>
<organism evidence="6 7">
    <name type="scientific">Brassica rapa subsp. trilocularis</name>
    <dbReference type="NCBI Taxonomy" id="1813537"/>
    <lineage>
        <taxon>Eukaryota</taxon>
        <taxon>Viridiplantae</taxon>
        <taxon>Streptophyta</taxon>
        <taxon>Embryophyta</taxon>
        <taxon>Tracheophyta</taxon>
        <taxon>Spermatophyta</taxon>
        <taxon>Magnoliopsida</taxon>
        <taxon>eudicotyledons</taxon>
        <taxon>Gunneridae</taxon>
        <taxon>Pentapetalae</taxon>
        <taxon>rosids</taxon>
        <taxon>malvids</taxon>
        <taxon>Brassicales</taxon>
        <taxon>Brassicaceae</taxon>
        <taxon>Brassiceae</taxon>
        <taxon>Brassica</taxon>
    </lineage>
</organism>
<keyword evidence="2" id="KW-0539">Nucleus</keyword>
<dbReference type="PANTHER" id="PTHR10535:SF12">
    <property type="entry name" value="DNA-DIRECTED RNA POLYMERASE V SUBUNIT 5C"/>
    <property type="match status" value="1"/>
</dbReference>
<evidence type="ECO:0000313" key="7">
    <source>
        <dbReference type="Proteomes" id="UP000823674"/>
    </source>
</evidence>
<dbReference type="InterPro" id="IPR005571">
    <property type="entry name" value="RNA_pol_Rpb5_N"/>
</dbReference>
<dbReference type="InterPro" id="IPR000783">
    <property type="entry name" value="RNA_pol_subH/Rpb5_C"/>
</dbReference>
<dbReference type="Gene3D" id="3.90.940.20">
    <property type="entry name" value="RPB5-like RNA polymerase subunit"/>
    <property type="match status" value="1"/>
</dbReference>
<gene>
    <name evidence="6" type="primary">A04p006510.1_BraROA</name>
    <name evidence="6" type="ORF">IGI04_014587</name>
</gene>
<reference evidence="6 7" key="1">
    <citation type="submission" date="2021-03" db="EMBL/GenBank/DDBJ databases">
        <authorList>
            <person name="King G.J."/>
            <person name="Bancroft I."/>
            <person name="Baten A."/>
            <person name="Bloomfield J."/>
            <person name="Borpatragohain P."/>
            <person name="He Z."/>
            <person name="Irish N."/>
            <person name="Irwin J."/>
            <person name="Liu K."/>
            <person name="Mauleon R.P."/>
            <person name="Moore J."/>
            <person name="Morris R."/>
            <person name="Ostergaard L."/>
            <person name="Wang B."/>
            <person name="Wells R."/>
        </authorList>
    </citation>
    <scope>NUCLEOTIDE SEQUENCE [LARGE SCALE GENOMIC DNA]</scope>
    <source>
        <strain evidence="6">R-o-18</strain>
        <tissue evidence="6">Leaf</tissue>
    </source>
</reference>
<proteinExistence type="inferred from homology"/>
<dbReference type="InterPro" id="IPR035913">
    <property type="entry name" value="RPB5-like_sf"/>
</dbReference>
<comment type="similarity">
    <text evidence="3">Belongs to the archaeal Rpo5/eukaryotic RPB5 RNA polymerase subunit family.</text>
</comment>
<feature type="domain" description="RNA polymerase Rpb5 N-terminal" evidence="5">
    <location>
        <begin position="37"/>
        <end position="119"/>
    </location>
</feature>
<comment type="caution">
    <text evidence="6">The sequence shown here is derived from an EMBL/GenBank/DDBJ whole genome shotgun (WGS) entry which is preliminary data.</text>
</comment>
<name>A0ABQ7MNB5_BRACM</name>
<dbReference type="PIRSF" id="PIRSF000747">
    <property type="entry name" value="RPB5"/>
    <property type="match status" value="1"/>
</dbReference>
<dbReference type="SUPFAM" id="SSF55287">
    <property type="entry name" value="RPB5-like RNA polymerase subunit"/>
    <property type="match status" value="1"/>
</dbReference>
<evidence type="ECO:0000256" key="3">
    <source>
        <dbReference type="ARBA" id="ARBA00025765"/>
    </source>
</evidence>
<dbReference type="EMBL" id="JADBGQ010000004">
    <property type="protein sequence ID" value="KAG5399980.1"/>
    <property type="molecule type" value="Genomic_DNA"/>
</dbReference>
<evidence type="ECO:0000259" key="4">
    <source>
        <dbReference type="Pfam" id="PF01191"/>
    </source>
</evidence>
<keyword evidence="7" id="KW-1185">Reference proteome</keyword>
<dbReference type="PANTHER" id="PTHR10535">
    <property type="entry name" value="DNA-DIRECTED RNA POLYMERASES I, II, AND III SUBUNIT RPABC1"/>
    <property type="match status" value="1"/>
</dbReference>
<feature type="domain" description="RNA polymerase subunit H/Rpb5 C-terminal" evidence="4">
    <location>
        <begin position="162"/>
        <end position="234"/>
    </location>
</feature>
<dbReference type="Pfam" id="PF01191">
    <property type="entry name" value="RNA_pol_Rpb5_C"/>
    <property type="match status" value="1"/>
</dbReference>
<dbReference type="InterPro" id="IPR036710">
    <property type="entry name" value="RNA_pol_Rpb5_N_sf"/>
</dbReference>
<dbReference type="InterPro" id="IPR014381">
    <property type="entry name" value="Arch_Rpo5/euc_Rpb5"/>
</dbReference>
<evidence type="ECO:0000313" key="6">
    <source>
        <dbReference type="EMBL" id="KAG5399980.1"/>
    </source>
</evidence>
<protein>
    <recommendedName>
        <fullName evidence="8">RNA polymerase subunit H/Rpb5 C-terminal domain-containing protein</fullName>
    </recommendedName>
</protein>
<dbReference type="Proteomes" id="UP000823674">
    <property type="component" value="Chromosome A04"/>
</dbReference>
<evidence type="ECO:0008006" key="8">
    <source>
        <dbReference type="Google" id="ProtNLM"/>
    </source>
</evidence>
<dbReference type="Gene3D" id="3.40.1340.10">
    <property type="entry name" value="RNA polymerase, Rpb5, N-terminal domain"/>
    <property type="match status" value="1"/>
</dbReference>
<sequence>MEEVMAIERSSENGVSTFDDGAHSHCIAKTEDKGGVESKRFYLARTTALEMLRDRGYQVSDAELSLSLSEFRSGFGEKPDLERLRISVPLRSNPMKKILVVFMGSEPVTVKTVRVIHSQVSSTVGLHGLILVLQSKMNHFAKKELATFPCTVETFPIGDLLVNITKHTGQPKIEILTKEEKEKLLSDHALEDKQLPSLKEKDSFVRYHGLKKGQVVKITYSKEPVGHFVTYRCIV</sequence>
<dbReference type="SUPFAM" id="SSF53036">
    <property type="entry name" value="Eukaryotic RPB5 N-terminal domain"/>
    <property type="match status" value="1"/>
</dbReference>
<evidence type="ECO:0000259" key="5">
    <source>
        <dbReference type="Pfam" id="PF03871"/>
    </source>
</evidence>
<comment type="subcellular location">
    <subcellularLocation>
        <location evidence="1">Nucleus</location>
    </subcellularLocation>
</comment>